<keyword evidence="1" id="KW-0472">Membrane</keyword>
<reference evidence="2 3" key="1">
    <citation type="journal article" date="2019" name="Ecotoxicol. Environ. Saf.">
        <title>Microbial characterization of heavy metal resistant bacterial strains isolated from an electroplating wastewater treatment plant.</title>
        <authorList>
            <person name="Cai X."/>
            <person name="Zheng X."/>
            <person name="Zhang D."/>
            <person name="Iqbal W."/>
            <person name="Liu C."/>
            <person name="Yang B."/>
            <person name="Zhao X."/>
            <person name="Lu X."/>
            <person name="Mao Y."/>
        </authorList>
    </citation>
    <scope>NUCLEOTIDE SEQUENCE [LARGE SCALE GENOMIC DNA]</scope>
    <source>
        <strain evidence="2 3">Co1-1</strain>
    </source>
</reference>
<organism evidence="2 3">
    <name type="scientific">Bacillus cereus</name>
    <dbReference type="NCBI Taxonomy" id="1396"/>
    <lineage>
        <taxon>Bacteria</taxon>
        <taxon>Bacillati</taxon>
        <taxon>Bacillota</taxon>
        <taxon>Bacilli</taxon>
        <taxon>Bacillales</taxon>
        <taxon>Bacillaceae</taxon>
        <taxon>Bacillus</taxon>
        <taxon>Bacillus cereus group</taxon>
    </lineage>
</organism>
<evidence type="ECO:0000313" key="2">
    <source>
        <dbReference type="EMBL" id="QDZ76885.1"/>
    </source>
</evidence>
<protein>
    <submittedName>
        <fullName evidence="2">Uncharacterized protein</fullName>
    </submittedName>
</protein>
<dbReference type="AlphaFoldDB" id="A0A150BB74"/>
<accession>A0A150BB74</accession>
<evidence type="ECO:0000313" key="3">
    <source>
        <dbReference type="Proteomes" id="UP000321735"/>
    </source>
</evidence>
<feature type="transmembrane region" description="Helical" evidence="1">
    <location>
        <begin position="92"/>
        <end position="113"/>
    </location>
</feature>
<name>A0A150BB74_BACCE</name>
<dbReference type="InterPro" id="IPR007039">
    <property type="entry name" value="TrbC/VirB2"/>
</dbReference>
<gene>
    <name evidence="2" type="ORF">D0437_29165</name>
</gene>
<keyword evidence="1" id="KW-1133">Transmembrane helix</keyword>
<proteinExistence type="predicted"/>
<sequence>MKQKVKNLFQNKIIWQYAMFAMICVIIFTPHTAFAAGEEDQIKTKIKSIVDAVSTIILFVAPSVGACMFGWKGIKMKLANNPSEKAECKGDMLSIVMVTGVIFMGTLIVNFVVGKLR</sequence>
<feature type="transmembrane region" description="Helical" evidence="1">
    <location>
        <begin position="49"/>
        <end position="72"/>
    </location>
</feature>
<dbReference type="Proteomes" id="UP000321735">
    <property type="component" value="Chromosome"/>
</dbReference>
<keyword evidence="1" id="KW-0812">Transmembrane</keyword>
<evidence type="ECO:0000256" key="1">
    <source>
        <dbReference type="SAM" id="Phobius"/>
    </source>
</evidence>
<dbReference type="EMBL" id="CP031778">
    <property type="protein sequence ID" value="QDZ76885.1"/>
    <property type="molecule type" value="Genomic_DNA"/>
</dbReference>
<dbReference type="RefSeq" id="WP_000810964.1">
    <property type="nucleotide sequence ID" value="NZ_CP031778.1"/>
</dbReference>
<dbReference type="Pfam" id="PF04956">
    <property type="entry name" value="TrbC"/>
    <property type="match status" value="1"/>
</dbReference>
<feature type="transmembrane region" description="Helical" evidence="1">
    <location>
        <begin position="14"/>
        <end position="37"/>
    </location>
</feature>